<reference evidence="1 2" key="1">
    <citation type="journal article" date="2008" name="Proc. Natl. Acad. Sci. U.S.A.">
        <title>The genome of Cyanothece 51142, a unicellular diazotrophic cyanobacterium important in the marine nitrogen cycle.</title>
        <authorList>
            <person name="Welsh E.A."/>
            <person name="Liberton M."/>
            <person name="Stoeckel J."/>
            <person name="Loh T."/>
            <person name="Elvitigala T."/>
            <person name="Wang C."/>
            <person name="Wollam A."/>
            <person name="Fulton R.S."/>
            <person name="Clifton S.W."/>
            <person name="Jacobs J.M."/>
            <person name="Aurora R."/>
            <person name="Ghosh B.K."/>
            <person name="Sherman L.A."/>
            <person name="Smith R.D."/>
            <person name="Wilson R.K."/>
            <person name="Pakrasi H.B."/>
        </authorList>
    </citation>
    <scope>NUCLEOTIDE SEQUENCE [LARGE SCALE GENOMIC DNA]</scope>
    <source>
        <strain evidence="2">ATCC 51142 / BH68</strain>
    </source>
</reference>
<gene>
    <name evidence="1" type="ordered locus">cce_3369</name>
</gene>
<evidence type="ECO:0000313" key="1">
    <source>
        <dbReference type="EMBL" id="ACB52717.1"/>
    </source>
</evidence>
<accession>B1WYV3</accession>
<protein>
    <submittedName>
        <fullName evidence="1">Uncharacterized protein</fullName>
    </submittedName>
</protein>
<name>B1WYV3_CROS5</name>
<dbReference type="eggNOG" id="COG4226">
    <property type="taxonomic scope" value="Bacteria"/>
</dbReference>
<proteinExistence type="predicted"/>
<dbReference type="HOGENOM" id="CLU_3182711_0_0_3"/>
<dbReference type="AlphaFoldDB" id="B1WYV3"/>
<dbReference type="KEGG" id="cyt:cce_3369"/>
<keyword evidence="2" id="KW-1185">Reference proteome</keyword>
<dbReference type="EMBL" id="CP000806">
    <property type="protein sequence ID" value="ACB52717.1"/>
    <property type="molecule type" value="Genomic_DNA"/>
</dbReference>
<dbReference type="Proteomes" id="UP000001203">
    <property type="component" value="Chromosome circular"/>
</dbReference>
<sequence length="46" mass="5175">MFDGLSVDKLKQSFHKVIDEYLADCQVLNKTPEKPISQLSSFTSAD</sequence>
<evidence type="ECO:0000313" key="2">
    <source>
        <dbReference type="Proteomes" id="UP000001203"/>
    </source>
</evidence>
<organism evidence="1 2">
    <name type="scientific">Crocosphaera subtropica (strain ATCC 51142 / BH68)</name>
    <name type="common">Cyanothece sp. (strain ATCC 51142)</name>
    <dbReference type="NCBI Taxonomy" id="43989"/>
    <lineage>
        <taxon>Bacteria</taxon>
        <taxon>Bacillati</taxon>
        <taxon>Cyanobacteriota</taxon>
        <taxon>Cyanophyceae</taxon>
        <taxon>Oscillatoriophycideae</taxon>
        <taxon>Chroococcales</taxon>
        <taxon>Aphanothecaceae</taxon>
        <taxon>Crocosphaera</taxon>
        <taxon>Crocosphaera subtropica</taxon>
    </lineage>
</organism>